<dbReference type="Proteomes" id="UP000039046">
    <property type="component" value="Unassembled WGS sequence"/>
</dbReference>
<dbReference type="InterPro" id="IPR019434">
    <property type="entry name" value="DUF2423"/>
</dbReference>
<evidence type="ECO:0000313" key="3">
    <source>
        <dbReference type="EMBL" id="CEJ87679.1"/>
    </source>
</evidence>
<evidence type="ECO:0000313" key="4">
    <source>
        <dbReference type="Proteomes" id="UP000039046"/>
    </source>
</evidence>
<dbReference type="PANTHER" id="PTHR28219:SF1">
    <property type="entry name" value="UPF0642 PROTEIN YBL028C"/>
    <property type="match status" value="1"/>
</dbReference>
<feature type="compositionally biased region" description="Acidic residues" evidence="1">
    <location>
        <begin position="55"/>
        <end position="67"/>
    </location>
</feature>
<sequence length="113" mass="12565">MAKSSRSSTKKANNRRLASAVFTPAEEARAERLSAKLLELAKAPKPEPVSSTLEDGADEDKLEETAMEVDAPRPARKRIDKRKQKRSSIVFQKYSDRLKAKKKQVVKAKAAKA</sequence>
<organism evidence="3 4">
    <name type="scientific">[Torrubiella] hemipterigena</name>
    <dbReference type="NCBI Taxonomy" id="1531966"/>
    <lineage>
        <taxon>Eukaryota</taxon>
        <taxon>Fungi</taxon>
        <taxon>Dikarya</taxon>
        <taxon>Ascomycota</taxon>
        <taxon>Pezizomycotina</taxon>
        <taxon>Sordariomycetes</taxon>
        <taxon>Hypocreomycetidae</taxon>
        <taxon>Hypocreales</taxon>
        <taxon>Clavicipitaceae</taxon>
        <taxon>Clavicipitaceae incertae sedis</taxon>
        <taxon>'Torrubiella' clade</taxon>
    </lineage>
</organism>
<dbReference type="OrthoDB" id="4087970at2759"/>
<name>A0A0A1T1E9_9HYPO</name>
<dbReference type="EMBL" id="CDHN01000002">
    <property type="protein sequence ID" value="CEJ87679.1"/>
    <property type="molecule type" value="Genomic_DNA"/>
</dbReference>
<feature type="compositionally biased region" description="Basic residues" evidence="1">
    <location>
        <begin position="74"/>
        <end position="86"/>
    </location>
</feature>
<dbReference type="Pfam" id="PF10338">
    <property type="entry name" value="YBL028C_N"/>
    <property type="match status" value="1"/>
</dbReference>
<feature type="region of interest" description="Disordered" evidence="1">
    <location>
        <begin position="42"/>
        <end position="86"/>
    </location>
</feature>
<accession>A0A0A1T1E9</accession>
<dbReference type="GO" id="GO:0030687">
    <property type="term" value="C:preribosome, large subunit precursor"/>
    <property type="evidence" value="ECO:0007669"/>
    <property type="project" value="TreeGrafter"/>
</dbReference>
<evidence type="ECO:0000256" key="1">
    <source>
        <dbReference type="SAM" id="MobiDB-lite"/>
    </source>
</evidence>
<protein>
    <recommendedName>
        <fullName evidence="2">DUF2423 domain-containing protein</fullName>
    </recommendedName>
</protein>
<proteinExistence type="predicted"/>
<dbReference type="PANTHER" id="PTHR28219">
    <property type="entry name" value="UPF0642 PROTEIN YBL028C"/>
    <property type="match status" value="1"/>
</dbReference>
<keyword evidence="4" id="KW-1185">Reference proteome</keyword>
<feature type="domain" description="DUF2423" evidence="2">
    <location>
        <begin position="1"/>
        <end position="44"/>
    </location>
</feature>
<evidence type="ECO:0000259" key="2">
    <source>
        <dbReference type="Pfam" id="PF10338"/>
    </source>
</evidence>
<dbReference type="AlphaFoldDB" id="A0A0A1T1E9"/>
<dbReference type="HOGENOM" id="CLU_149452_0_0_1"/>
<gene>
    <name evidence="3" type="ORF">VHEMI04480</name>
</gene>
<reference evidence="3 4" key="1">
    <citation type="journal article" date="2015" name="Genome Announc.">
        <title>Draft Genome Sequence and Gene Annotation of the Entomopathogenic Fungus Verticillium hemipterigenum.</title>
        <authorList>
            <person name="Horn F."/>
            <person name="Habel A."/>
            <person name="Scharf D.H."/>
            <person name="Dworschak J."/>
            <person name="Brakhage A.A."/>
            <person name="Guthke R."/>
            <person name="Hertweck C."/>
            <person name="Linde J."/>
        </authorList>
    </citation>
    <scope>NUCLEOTIDE SEQUENCE [LARGE SCALE GENOMIC DNA]</scope>
</reference>